<dbReference type="InterPro" id="IPR036514">
    <property type="entry name" value="SGNH_hydro_sf"/>
</dbReference>
<keyword evidence="4" id="KW-1185">Reference proteome</keyword>
<accession>A0ABT7MUP0</accession>
<feature type="signal peptide" evidence="1">
    <location>
        <begin position="1"/>
        <end position="28"/>
    </location>
</feature>
<keyword evidence="1" id="KW-0732">Signal</keyword>
<feature type="chain" id="PRO_5047099180" evidence="1">
    <location>
        <begin position="29"/>
        <end position="295"/>
    </location>
</feature>
<dbReference type="Pfam" id="PF13472">
    <property type="entry name" value="Lipase_GDSL_2"/>
    <property type="match status" value="1"/>
</dbReference>
<organism evidence="3 4">
    <name type="scientific">Microbacterium candidum</name>
    <dbReference type="NCBI Taxonomy" id="3041922"/>
    <lineage>
        <taxon>Bacteria</taxon>
        <taxon>Bacillati</taxon>
        <taxon>Actinomycetota</taxon>
        <taxon>Actinomycetes</taxon>
        <taxon>Micrococcales</taxon>
        <taxon>Microbacteriaceae</taxon>
        <taxon>Microbacterium</taxon>
    </lineage>
</organism>
<dbReference type="InterPro" id="IPR037460">
    <property type="entry name" value="SEST-like"/>
</dbReference>
<dbReference type="PANTHER" id="PTHR37981">
    <property type="entry name" value="LIPASE 2"/>
    <property type="match status" value="1"/>
</dbReference>
<evidence type="ECO:0000256" key="1">
    <source>
        <dbReference type="SAM" id="SignalP"/>
    </source>
</evidence>
<reference evidence="3 4" key="1">
    <citation type="submission" date="2023-06" db="EMBL/GenBank/DDBJ databases">
        <title>Microbacterium sp. nov., isolated from a waste landfill.</title>
        <authorList>
            <person name="Wen W."/>
        </authorList>
    </citation>
    <scope>NUCLEOTIDE SEQUENCE [LARGE SCALE GENOMIC DNA]</scope>
    <source>
        <strain evidence="3 4">ASV49</strain>
    </source>
</reference>
<dbReference type="SUPFAM" id="SSF52266">
    <property type="entry name" value="SGNH hydrolase"/>
    <property type="match status" value="1"/>
</dbReference>
<dbReference type="EMBL" id="JASXSZ010000001">
    <property type="protein sequence ID" value="MDL9978176.1"/>
    <property type="molecule type" value="Genomic_DNA"/>
</dbReference>
<gene>
    <name evidence="3" type="ORF">QSV35_02420</name>
</gene>
<keyword evidence="3" id="KW-0378">Hydrolase</keyword>
<sequence length="295" mass="29047">MRRRVLAVIAALALGVTTLFGASSAAFADSPPGGALYVAVGDSEAAGTGNLPYVDANCLRSARAYPALLASSLGTQVVSAACAGATVAQTEEQVGGLAQAGALGPNTQLVTVTAGVNDTGWQSVLMACSNAGTPIGCQEAYAAALAAVAGIPQSIGTLVGQIRAAAPNARIVVTGYPMLFGAVTSSCTVGNFQGTTVKFTAVQAGLVNAGVGGVNTAVNMGVGAYQSAFTGRFGHPDPAVSYQDVAAGFAGHSLCDTGSRWISGLANGTASSDRGFHPNAAGQQAWAAIVAASLH</sequence>
<dbReference type="EC" id="3.1.-.-" evidence="3"/>
<proteinExistence type="predicted"/>
<dbReference type="InterPro" id="IPR013830">
    <property type="entry name" value="SGNH_hydro"/>
</dbReference>
<comment type="caution">
    <text evidence="3">The sequence shown here is derived from an EMBL/GenBank/DDBJ whole genome shotgun (WGS) entry which is preliminary data.</text>
</comment>
<protein>
    <submittedName>
        <fullName evidence="3">SGNH/GDSL hydrolase family protein</fullName>
        <ecNumber evidence="3">3.1.-.-</ecNumber>
    </submittedName>
</protein>
<feature type="domain" description="SGNH hydrolase-type esterase" evidence="2">
    <location>
        <begin position="39"/>
        <end position="285"/>
    </location>
</feature>
<name>A0ABT7MUP0_9MICO</name>
<dbReference type="RefSeq" id="WP_286286351.1">
    <property type="nucleotide sequence ID" value="NZ_JASXSZ010000001.1"/>
</dbReference>
<evidence type="ECO:0000259" key="2">
    <source>
        <dbReference type="Pfam" id="PF13472"/>
    </source>
</evidence>
<evidence type="ECO:0000313" key="4">
    <source>
        <dbReference type="Proteomes" id="UP001235064"/>
    </source>
</evidence>
<dbReference type="Gene3D" id="3.40.50.1110">
    <property type="entry name" value="SGNH hydrolase"/>
    <property type="match status" value="1"/>
</dbReference>
<dbReference type="GO" id="GO:0016787">
    <property type="term" value="F:hydrolase activity"/>
    <property type="evidence" value="ECO:0007669"/>
    <property type="project" value="UniProtKB-KW"/>
</dbReference>
<dbReference type="CDD" id="cd01823">
    <property type="entry name" value="SEST_like"/>
    <property type="match status" value="1"/>
</dbReference>
<dbReference type="Proteomes" id="UP001235064">
    <property type="component" value="Unassembled WGS sequence"/>
</dbReference>
<evidence type="ECO:0000313" key="3">
    <source>
        <dbReference type="EMBL" id="MDL9978176.1"/>
    </source>
</evidence>
<dbReference type="PANTHER" id="PTHR37981:SF1">
    <property type="entry name" value="SGNH HYDROLASE-TYPE ESTERASE DOMAIN-CONTAINING PROTEIN"/>
    <property type="match status" value="1"/>
</dbReference>